<dbReference type="Pfam" id="PF10882">
    <property type="entry name" value="bPH_5"/>
    <property type="match status" value="1"/>
</dbReference>
<gene>
    <name evidence="4" type="ORF">WMO39_06370</name>
</gene>
<dbReference type="EMBL" id="JBBMEZ010000014">
    <property type="protein sequence ID" value="MEQ2469955.1"/>
    <property type="molecule type" value="Genomic_DNA"/>
</dbReference>
<comment type="caution">
    <text evidence="4">The sequence shown here is derived from an EMBL/GenBank/DDBJ whole genome shotgun (WGS) entry which is preliminary data.</text>
</comment>
<sequence>MLKKNKSRIIISSIIILLPMIFGLIMWDKLPDTMTTHWGADGNADGFSGKVFAVFGLPAITLILHFVCLLFTLFDKKQKEQNPKALGMIFWILPVVSLFTNGIMYRTAFGKEFDLAVFVPALLGVMFIFIGNYLPKVKQNRTLGIKISWTLNNEENWNKTHRFGGKVWVVGGLIMLFSVFLPLTAMVWIMVCVIAVMVIVPIVYSYYIYKQHQKEGIVYTTPPRSKAEKIAVKISAIIVPIILIGVAVLMFTGNIEVHCEDTSFTINATYWSDLEIDYSEVDTIEYRKDLDVGVRTNGFGSARLLMGIFQNDEFGSYTLYAYTGAKEFVVLTSGTKTLVIGMNDVEDTQAIYDTMLEKIGE</sequence>
<feature type="transmembrane region" description="Helical" evidence="1">
    <location>
        <begin position="163"/>
        <end position="181"/>
    </location>
</feature>
<keyword evidence="1" id="KW-0472">Membrane</keyword>
<name>A0ABV1FAX5_9FIRM</name>
<feature type="transmembrane region" description="Helical" evidence="1">
    <location>
        <begin position="230"/>
        <end position="251"/>
    </location>
</feature>
<evidence type="ECO:0000256" key="1">
    <source>
        <dbReference type="SAM" id="Phobius"/>
    </source>
</evidence>
<keyword evidence="1" id="KW-0812">Transmembrane</keyword>
<reference evidence="4 5" key="1">
    <citation type="submission" date="2024-03" db="EMBL/GenBank/DDBJ databases">
        <title>Human intestinal bacterial collection.</title>
        <authorList>
            <person name="Pauvert C."/>
            <person name="Hitch T.C.A."/>
            <person name="Clavel T."/>
        </authorList>
    </citation>
    <scope>NUCLEOTIDE SEQUENCE [LARGE SCALE GENOMIC DNA]</scope>
    <source>
        <strain evidence="4 5">CLA-JM-H38</strain>
    </source>
</reference>
<evidence type="ECO:0000313" key="5">
    <source>
        <dbReference type="Proteomes" id="UP001490816"/>
    </source>
</evidence>
<feature type="transmembrane region" description="Helical" evidence="1">
    <location>
        <begin position="115"/>
        <end position="134"/>
    </location>
</feature>
<keyword evidence="5" id="KW-1185">Reference proteome</keyword>
<dbReference type="RefSeq" id="WP_195371356.1">
    <property type="nucleotide sequence ID" value="NZ_JBBMEZ010000014.1"/>
</dbReference>
<dbReference type="Pfam" id="PF13630">
    <property type="entry name" value="SdpI"/>
    <property type="match status" value="1"/>
</dbReference>
<evidence type="ECO:0000259" key="2">
    <source>
        <dbReference type="Pfam" id="PF07853"/>
    </source>
</evidence>
<dbReference type="PANTHER" id="PTHR37810">
    <property type="entry name" value="IMMUNITY PROTEIN SDPI"/>
    <property type="match status" value="1"/>
</dbReference>
<feature type="domain" description="DUF1648" evidence="2">
    <location>
        <begin position="14"/>
        <end position="62"/>
    </location>
</feature>
<dbReference type="Pfam" id="PF07853">
    <property type="entry name" value="DUF1648"/>
    <property type="match status" value="1"/>
</dbReference>
<feature type="transmembrane region" description="Helical" evidence="1">
    <location>
        <begin position="47"/>
        <end position="73"/>
    </location>
</feature>
<dbReference type="InterPro" id="IPR025962">
    <property type="entry name" value="SdpI/YhfL"/>
</dbReference>
<dbReference type="InterPro" id="IPR012867">
    <property type="entry name" value="DUF1648"/>
</dbReference>
<keyword evidence="1" id="KW-1133">Transmembrane helix</keyword>
<evidence type="ECO:0000259" key="3">
    <source>
        <dbReference type="Pfam" id="PF10882"/>
    </source>
</evidence>
<evidence type="ECO:0000313" key="4">
    <source>
        <dbReference type="EMBL" id="MEQ2469955.1"/>
    </source>
</evidence>
<dbReference type="PANTHER" id="PTHR37810:SF5">
    <property type="entry name" value="IMMUNITY PROTEIN SDPI"/>
    <property type="match status" value="1"/>
</dbReference>
<accession>A0ABV1FAX5</accession>
<dbReference type="Proteomes" id="UP001490816">
    <property type="component" value="Unassembled WGS sequence"/>
</dbReference>
<feature type="domain" description="Bacterial Pleckstrin homology" evidence="3">
    <location>
        <begin position="257"/>
        <end position="346"/>
    </location>
</feature>
<proteinExistence type="predicted"/>
<feature type="transmembrane region" description="Helical" evidence="1">
    <location>
        <begin position="85"/>
        <end position="103"/>
    </location>
</feature>
<organism evidence="4 5">
    <name type="scientific">Ruminococcoides intestinale</name>
    <dbReference type="NCBI Taxonomy" id="3133162"/>
    <lineage>
        <taxon>Bacteria</taxon>
        <taxon>Bacillati</taxon>
        <taxon>Bacillota</taxon>
        <taxon>Clostridia</taxon>
        <taxon>Eubacteriales</taxon>
        <taxon>Oscillospiraceae</taxon>
        <taxon>Ruminococcoides</taxon>
    </lineage>
</organism>
<feature type="transmembrane region" description="Helical" evidence="1">
    <location>
        <begin position="187"/>
        <end position="209"/>
    </location>
</feature>
<feature type="transmembrane region" description="Helical" evidence="1">
    <location>
        <begin position="9"/>
        <end position="27"/>
    </location>
</feature>
<dbReference type="InterPro" id="IPR027783">
    <property type="entry name" value="Bacterial_PH-related"/>
</dbReference>
<protein>
    <submittedName>
        <fullName evidence="4">SdpI family protein</fullName>
    </submittedName>
</protein>